<keyword evidence="11" id="KW-1185">Reference proteome</keyword>
<keyword evidence="3" id="KW-1003">Cell membrane</keyword>
<accession>A0A4Q5IZT6</accession>
<feature type="domain" description="EamA" evidence="9">
    <location>
        <begin position="193"/>
        <end position="338"/>
    </location>
</feature>
<comment type="similarity">
    <text evidence="2">Belongs to the EamA transporter family.</text>
</comment>
<feature type="transmembrane region" description="Helical" evidence="8">
    <location>
        <begin position="135"/>
        <end position="155"/>
    </location>
</feature>
<dbReference type="OrthoDB" id="154915at2"/>
<feature type="domain" description="EamA" evidence="9">
    <location>
        <begin position="46"/>
        <end position="181"/>
    </location>
</feature>
<evidence type="ECO:0000256" key="3">
    <source>
        <dbReference type="ARBA" id="ARBA00022475"/>
    </source>
</evidence>
<feature type="transmembrane region" description="Helical" evidence="8">
    <location>
        <begin position="109"/>
        <end position="129"/>
    </location>
</feature>
<sequence length="354" mass="37020">MTHGSRSDYRYRYETTGASRPDSPYAGPVSTTLLAPPTAAVRRPALGLGLVVLGALLFVVNAGVSRVALRAGVDPATLTTIRLTGTTLVLVGVAAAFRPSALRPPTGRLGWLLVLHGLVGVAGLQWTYFVAIDRLPVGMALLLEYQAPILVALWARVVQKESVRPRMWVGLGLALVGMAAVTGIWRGLAFDTVGIVAGLGAAVCFAAYFLIGEHGVGLLDPLRVILWAFLVATVAMNLVSPLTGFDTGLLDDAAPLLGRLDGLSVPVWTALTWVILLGTLIPFAVALLALQHLPATTVTMASMLEPVGVSVLGWIWFRESLGAVAVIGCAAVVAGIVLAQSARRAAVVVEPPHL</sequence>
<dbReference type="InterPro" id="IPR037185">
    <property type="entry name" value="EmrE-like"/>
</dbReference>
<evidence type="ECO:0000256" key="6">
    <source>
        <dbReference type="ARBA" id="ARBA00023136"/>
    </source>
</evidence>
<feature type="transmembrane region" description="Helical" evidence="8">
    <location>
        <begin position="192"/>
        <end position="212"/>
    </location>
</feature>
<gene>
    <name evidence="10" type="ORF">ETU37_16645</name>
</gene>
<feature type="transmembrane region" description="Helical" evidence="8">
    <location>
        <begin position="265"/>
        <end position="290"/>
    </location>
</feature>
<evidence type="ECO:0000256" key="1">
    <source>
        <dbReference type="ARBA" id="ARBA00004651"/>
    </source>
</evidence>
<name>A0A4Q5IZT6_9ACTN</name>
<feature type="compositionally biased region" description="Basic and acidic residues" evidence="7">
    <location>
        <begin position="1"/>
        <end position="13"/>
    </location>
</feature>
<feature type="region of interest" description="Disordered" evidence="7">
    <location>
        <begin position="1"/>
        <end position="26"/>
    </location>
</feature>
<comment type="caution">
    <text evidence="10">The sequence shown here is derived from an EMBL/GenBank/DDBJ whole genome shotgun (WGS) entry which is preliminary data.</text>
</comment>
<dbReference type="Proteomes" id="UP000291189">
    <property type="component" value="Unassembled WGS sequence"/>
</dbReference>
<dbReference type="Gene3D" id="1.10.3730.20">
    <property type="match status" value="2"/>
</dbReference>
<evidence type="ECO:0000256" key="7">
    <source>
        <dbReference type="SAM" id="MobiDB-lite"/>
    </source>
</evidence>
<dbReference type="PANTHER" id="PTHR42920">
    <property type="entry name" value="OS03G0707200 PROTEIN-RELATED"/>
    <property type="match status" value="1"/>
</dbReference>
<evidence type="ECO:0000313" key="11">
    <source>
        <dbReference type="Proteomes" id="UP000291189"/>
    </source>
</evidence>
<comment type="subcellular location">
    <subcellularLocation>
        <location evidence="1">Cell membrane</location>
        <topology evidence="1">Multi-pass membrane protein</topology>
    </subcellularLocation>
</comment>
<feature type="transmembrane region" description="Helical" evidence="8">
    <location>
        <begin position="76"/>
        <end position="97"/>
    </location>
</feature>
<dbReference type="AlphaFoldDB" id="A0A4Q5IZT6"/>
<keyword evidence="4 8" id="KW-0812">Transmembrane</keyword>
<dbReference type="PANTHER" id="PTHR42920:SF11">
    <property type="entry name" value="INNER MEMBRANE PROTEIN YTFF"/>
    <property type="match status" value="1"/>
</dbReference>
<feature type="transmembrane region" description="Helical" evidence="8">
    <location>
        <begin position="167"/>
        <end position="186"/>
    </location>
</feature>
<protein>
    <submittedName>
        <fullName evidence="10">EamA family transporter</fullName>
    </submittedName>
</protein>
<dbReference type="InterPro" id="IPR051258">
    <property type="entry name" value="Diverse_Substrate_Transporter"/>
</dbReference>
<keyword evidence="5 8" id="KW-1133">Transmembrane helix</keyword>
<evidence type="ECO:0000256" key="2">
    <source>
        <dbReference type="ARBA" id="ARBA00007362"/>
    </source>
</evidence>
<feature type="transmembrane region" description="Helical" evidence="8">
    <location>
        <begin position="323"/>
        <end position="339"/>
    </location>
</feature>
<dbReference type="InterPro" id="IPR000620">
    <property type="entry name" value="EamA_dom"/>
</dbReference>
<reference evidence="10 11" key="1">
    <citation type="submission" date="2019-01" db="EMBL/GenBank/DDBJ databases">
        <title>Nocardioides guangzhouensis sp. nov., an actinobacterium isolated from soil.</title>
        <authorList>
            <person name="Fu Y."/>
            <person name="Cai Y."/>
            <person name="Lin Z."/>
            <person name="Chen P."/>
        </authorList>
    </citation>
    <scope>NUCLEOTIDE SEQUENCE [LARGE SCALE GENOMIC DNA]</scope>
    <source>
        <strain evidence="10 11">NBRC 105384</strain>
    </source>
</reference>
<dbReference type="SUPFAM" id="SSF103481">
    <property type="entry name" value="Multidrug resistance efflux transporter EmrE"/>
    <property type="match status" value="2"/>
</dbReference>
<feature type="transmembrane region" description="Helical" evidence="8">
    <location>
        <begin position="224"/>
        <end position="245"/>
    </location>
</feature>
<dbReference type="Pfam" id="PF00892">
    <property type="entry name" value="EamA"/>
    <property type="match status" value="2"/>
</dbReference>
<dbReference type="GO" id="GO:0005886">
    <property type="term" value="C:plasma membrane"/>
    <property type="evidence" value="ECO:0007669"/>
    <property type="project" value="UniProtKB-SubCell"/>
</dbReference>
<organism evidence="10 11">
    <name type="scientific">Nocardioides iriomotensis</name>
    <dbReference type="NCBI Taxonomy" id="715784"/>
    <lineage>
        <taxon>Bacteria</taxon>
        <taxon>Bacillati</taxon>
        <taxon>Actinomycetota</taxon>
        <taxon>Actinomycetes</taxon>
        <taxon>Propionibacteriales</taxon>
        <taxon>Nocardioidaceae</taxon>
        <taxon>Nocardioides</taxon>
    </lineage>
</organism>
<feature type="transmembrane region" description="Helical" evidence="8">
    <location>
        <begin position="45"/>
        <end position="64"/>
    </location>
</feature>
<dbReference type="EMBL" id="SDPU01000029">
    <property type="protein sequence ID" value="RYU10525.1"/>
    <property type="molecule type" value="Genomic_DNA"/>
</dbReference>
<evidence type="ECO:0000313" key="10">
    <source>
        <dbReference type="EMBL" id="RYU10525.1"/>
    </source>
</evidence>
<keyword evidence="6 8" id="KW-0472">Membrane</keyword>
<evidence type="ECO:0000259" key="9">
    <source>
        <dbReference type="Pfam" id="PF00892"/>
    </source>
</evidence>
<feature type="transmembrane region" description="Helical" evidence="8">
    <location>
        <begin position="297"/>
        <end position="317"/>
    </location>
</feature>
<proteinExistence type="inferred from homology"/>
<evidence type="ECO:0000256" key="4">
    <source>
        <dbReference type="ARBA" id="ARBA00022692"/>
    </source>
</evidence>
<evidence type="ECO:0000256" key="5">
    <source>
        <dbReference type="ARBA" id="ARBA00022989"/>
    </source>
</evidence>
<evidence type="ECO:0000256" key="8">
    <source>
        <dbReference type="SAM" id="Phobius"/>
    </source>
</evidence>